<evidence type="ECO:0000313" key="1">
    <source>
        <dbReference type="EMBL" id="KAI1877502.1"/>
    </source>
</evidence>
<dbReference type="Proteomes" id="UP000829685">
    <property type="component" value="Unassembled WGS sequence"/>
</dbReference>
<sequence length="103" mass="11176">MARRLCAGPGQVASEGRQVGFASALAERGVSLFTRVKYGLHGYCKRVLREKVLSSRLLTPSDSPAPGICVEIILRTDPGLVLVEELHAKGNDRIRASQYPLSN</sequence>
<keyword evidence="2" id="KW-1185">Reference proteome</keyword>
<name>A0A9Q0APC0_9PEZI</name>
<dbReference type="EMBL" id="JAFIMR010000006">
    <property type="protein sequence ID" value="KAI1877502.1"/>
    <property type="molecule type" value="Genomic_DNA"/>
</dbReference>
<comment type="caution">
    <text evidence="1">The sequence shown here is derived from an EMBL/GenBank/DDBJ whole genome shotgun (WGS) entry which is preliminary data.</text>
</comment>
<protein>
    <submittedName>
        <fullName evidence="1">Uncharacterized protein</fullName>
    </submittedName>
</protein>
<gene>
    <name evidence="1" type="ORF">JX265_003510</name>
</gene>
<dbReference type="AlphaFoldDB" id="A0A9Q0APC0"/>
<evidence type="ECO:0000313" key="2">
    <source>
        <dbReference type="Proteomes" id="UP000829685"/>
    </source>
</evidence>
<proteinExistence type="predicted"/>
<accession>A0A9Q0APC0</accession>
<reference evidence="1" key="1">
    <citation type="submission" date="2021-03" db="EMBL/GenBank/DDBJ databases">
        <title>Revisited historic fungal species revealed as producer of novel bioactive compounds through whole genome sequencing and comparative genomics.</title>
        <authorList>
            <person name="Vignolle G.A."/>
            <person name="Hochenegger N."/>
            <person name="Mach R.L."/>
            <person name="Mach-Aigner A.R."/>
            <person name="Javad Rahimi M."/>
            <person name="Salim K.A."/>
            <person name="Chan C.M."/>
            <person name="Lim L.B.L."/>
            <person name="Cai F."/>
            <person name="Druzhinina I.S."/>
            <person name="U'Ren J.M."/>
            <person name="Derntl C."/>
        </authorList>
    </citation>
    <scope>NUCLEOTIDE SEQUENCE</scope>
    <source>
        <strain evidence="1">TUCIM 5799</strain>
    </source>
</reference>
<organism evidence="1 2">
    <name type="scientific">Neoarthrinium moseri</name>
    <dbReference type="NCBI Taxonomy" id="1658444"/>
    <lineage>
        <taxon>Eukaryota</taxon>
        <taxon>Fungi</taxon>
        <taxon>Dikarya</taxon>
        <taxon>Ascomycota</taxon>
        <taxon>Pezizomycotina</taxon>
        <taxon>Sordariomycetes</taxon>
        <taxon>Xylariomycetidae</taxon>
        <taxon>Amphisphaeriales</taxon>
        <taxon>Apiosporaceae</taxon>
        <taxon>Neoarthrinium</taxon>
    </lineage>
</organism>